<dbReference type="Gene3D" id="3.40.50.1820">
    <property type="entry name" value="alpha/beta hydrolase"/>
    <property type="match status" value="1"/>
</dbReference>
<dbReference type="InterPro" id="IPR049492">
    <property type="entry name" value="BD-FAE-like_dom"/>
</dbReference>
<accession>A0ABT7Y6J2</accession>
<keyword evidence="5" id="KW-1185">Reference proteome</keyword>
<sequence length="293" mass="32232">MNYLASVLAIMLLSVFNAHALEAYSVEKDIPFKQLDDRMLSLDLYLPHAKQEGERPLLVWIHGGAWKRGNKALLPTQNPLLLESVLSKGYAVAAVSYRLSGEVSFPEPVQDINDALNYLSENGHRYGIKADELVVMGRSAGGHLANLIGSTNNQDVDFYTKPKYTVKAVVSFFGPTDLLALGKKGNRPTTERSSVSRFLGGIPSEIPNIANAASPINYITDNSPPFILLHGDEDKQVPLAQSELLKQRLDKYGVENQLFIEQGVGHSAPIFDTEKYVPQVVTFVNSHLPLSTD</sequence>
<dbReference type="InterPro" id="IPR029058">
    <property type="entry name" value="AB_hydrolase_fold"/>
</dbReference>
<dbReference type="EMBL" id="JAUEOZ010000002">
    <property type="protein sequence ID" value="MDN2483672.1"/>
    <property type="molecule type" value="Genomic_DNA"/>
</dbReference>
<feature type="chain" id="PRO_5046589654" evidence="2">
    <location>
        <begin position="21"/>
        <end position="293"/>
    </location>
</feature>
<feature type="signal peptide" evidence="2">
    <location>
        <begin position="1"/>
        <end position="20"/>
    </location>
</feature>
<name>A0ABT7Y6J2_9VIBR</name>
<evidence type="ECO:0000313" key="4">
    <source>
        <dbReference type="EMBL" id="MDN2483672.1"/>
    </source>
</evidence>
<dbReference type="PANTHER" id="PTHR48081:SF13">
    <property type="entry name" value="ALPHA_BETA HYDROLASE"/>
    <property type="match status" value="1"/>
</dbReference>
<keyword evidence="1 4" id="KW-0378">Hydrolase</keyword>
<organism evidence="4 5">
    <name type="scientific">Vibrio agarivorans</name>
    <dbReference type="NCBI Taxonomy" id="153622"/>
    <lineage>
        <taxon>Bacteria</taxon>
        <taxon>Pseudomonadati</taxon>
        <taxon>Pseudomonadota</taxon>
        <taxon>Gammaproteobacteria</taxon>
        <taxon>Vibrionales</taxon>
        <taxon>Vibrionaceae</taxon>
        <taxon>Vibrio</taxon>
    </lineage>
</organism>
<dbReference type="RefSeq" id="WP_289963745.1">
    <property type="nucleotide sequence ID" value="NZ_JAUEOZ010000002.1"/>
</dbReference>
<dbReference type="GO" id="GO:0016787">
    <property type="term" value="F:hydrolase activity"/>
    <property type="evidence" value="ECO:0007669"/>
    <property type="project" value="UniProtKB-KW"/>
</dbReference>
<dbReference type="PANTHER" id="PTHR48081">
    <property type="entry name" value="AB HYDROLASE SUPERFAMILY PROTEIN C4A8.06C"/>
    <property type="match status" value="1"/>
</dbReference>
<gene>
    <name evidence="4" type="ORF">QWJ08_20190</name>
</gene>
<evidence type="ECO:0000256" key="1">
    <source>
        <dbReference type="ARBA" id="ARBA00022801"/>
    </source>
</evidence>
<evidence type="ECO:0000259" key="3">
    <source>
        <dbReference type="Pfam" id="PF20434"/>
    </source>
</evidence>
<dbReference type="Proteomes" id="UP001169719">
    <property type="component" value="Unassembled WGS sequence"/>
</dbReference>
<proteinExistence type="predicted"/>
<dbReference type="SUPFAM" id="SSF53474">
    <property type="entry name" value="alpha/beta-Hydrolases"/>
    <property type="match status" value="1"/>
</dbReference>
<comment type="caution">
    <text evidence="4">The sequence shown here is derived from an EMBL/GenBank/DDBJ whole genome shotgun (WGS) entry which is preliminary data.</text>
</comment>
<keyword evidence="2" id="KW-0732">Signal</keyword>
<protein>
    <submittedName>
        <fullName evidence="4">Alpha/beta hydrolase</fullName>
    </submittedName>
</protein>
<evidence type="ECO:0000313" key="5">
    <source>
        <dbReference type="Proteomes" id="UP001169719"/>
    </source>
</evidence>
<feature type="domain" description="BD-FAE-like" evidence="3">
    <location>
        <begin position="42"/>
        <end position="249"/>
    </location>
</feature>
<reference evidence="4" key="1">
    <citation type="submission" date="2024-05" db="EMBL/GenBank/DDBJ databases">
        <title>Genome Sequences of Four Agar- Degrading Marine Bacteria.</title>
        <authorList>
            <person name="Phillips E.K."/>
            <person name="Shaffer J.C."/>
            <person name="Henson M.W."/>
            <person name="Temperton B."/>
            <person name="Thrash C.J."/>
            <person name="Martin M.O."/>
        </authorList>
    </citation>
    <scope>NUCLEOTIDE SEQUENCE</scope>
    <source>
        <strain evidence="4">EKP203</strain>
    </source>
</reference>
<dbReference type="InterPro" id="IPR050300">
    <property type="entry name" value="GDXG_lipolytic_enzyme"/>
</dbReference>
<evidence type="ECO:0000256" key="2">
    <source>
        <dbReference type="SAM" id="SignalP"/>
    </source>
</evidence>
<dbReference type="Pfam" id="PF20434">
    <property type="entry name" value="BD-FAE"/>
    <property type="match status" value="1"/>
</dbReference>